<feature type="region of interest" description="Disordered" evidence="2">
    <location>
        <begin position="35"/>
        <end position="65"/>
    </location>
</feature>
<evidence type="ECO:0000256" key="1">
    <source>
        <dbReference type="ARBA" id="ARBA00022737"/>
    </source>
</evidence>
<evidence type="ECO:0000259" key="3">
    <source>
        <dbReference type="Pfam" id="PF25023"/>
    </source>
</evidence>
<dbReference type="InterPro" id="IPR031325">
    <property type="entry name" value="RHS_repeat"/>
</dbReference>
<dbReference type="InterPro" id="IPR050708">
    <property type="entry name" value="T6SS_VgrG/RHS"/>
</dbReference>
<accession>A0ABX1YE96</accession>
<keyword evidence="1" id="KW-0677">Repeat</keyword>
<dbReference type="Pfam" id="PF25023">
    <property type="entry name" value="TEN_YD-shell"/>
    <property type="match status" value="2"/>
</dbReference>
<keyword evidence="5" id="KW-1185">Reference proteome</keyword>
<dbReference type="EMBL" id="WHOB01000024">
    <property type="protein sequence ID" value="NOU79305.1"/>
    <property type="molecule type" value="Genomic_DNA"/>
</dbReference>
<organism evidence="4 5">
    <name type="scientific">Paenibacillus phytohabitans</name>
    <dbReference type="NCBI Taxonomy" id="2654978"/>
    <lineage>
        <taxon>Bacteria</taxon>
        <taxon>Bacillati</taxon>
        <taxon>Bacillota</taxon>
        <taxon>Bacilli</taxon>
        <taxon>Bacillales</taxon>
        <taxon>Paenibacillaceae</taxon>
        <taxon>Paenibacillus</taxon>
    </lineage>
</organism>
<dbReference type="NCBIfam" id="TIGR01643">
    <property type="entry name" value="YD_repeat_2x"/>
    <property type="match status" value="5"/>
</dbReference>
<comment type="caution">
    <text evidence="4">The sequence shown here is derived from an EMBL/GenBank/DDBJ whole genome shotgun (WGS) entry which is preliminary data.</text>
</comment>
<dbReference type="InterPro" id="IPR006530">
    <property type="entry name" value="YD"/>
</dbReference>
<dbReference type="Pfam" id="PF05593">
    <property type="entry name" value="RHS_repeat"/>
    <property type="match status" value="3"/>
</dbReference>
<evidence type="ECO:0000313" key="5">
    <source>
        <dbReference type="Proteomes" id="UP000596857"/>
    </source>
</evidence>
<dbReference type="PANTHER" id="PTHR32305">
    <property type="match status" value="1"/>
</dbReference>
<dbReference type="InterPro" id="IPR056823">
    <property type="entry name" value="TEN-like_YD-shell"/>
</dbReference>
<dbReference type="InterPro" id="IPR022385">
    <property type="entry name" value="Rhs_assc_core"/>
</dbReference>
<sequence length="1869" mass="206739">MRSIKKAKSLLILILSFAILFSGFPNFRGNAANAESAKDTSNSNTVNIAKAAPSPSPAPSEASDQLLQLQPEPTVTPGIESEAALKQNNIMSNEVVSVTQDVYDDSLVVIFNLKSKILQKKNRIQPDSLTVDAKQSLSRSSDKGSLDLSQADIELLFQAGASKIDVYWLNLLVMGQTKWTALELLKSKQEKKLSWEEIQKELNKNPESITAPSVEEDVYGESSLENVWSGRSAVVSSVYGPGEEPSDLATGALASISAFDAAVSSVFNDMIVQAQINQLSKPQFNDRSTSSELIDPASGSVTRKENLIHLPGVDGLDLDVGLKYNSNQGVPFIYYDHWNPYWQMWDRDIEYTLPLLGSGWSFQFPSIQRVGDDMVYHEGTGSAYKIGGSDELSNYTQLINYKGKDKRFVYAWNQANFTNGQESSSSYIEYSDHKREYFGSSGRLIGIVDRFGNTITFNYEDNTGNLSSITDTLKRVVKFSYVKGSDSDPYSADNVIIQVINGGNEVQKVVLTKGKVLANIPNGDYVEPLHVYIPVLTQISQQINDQNEEKTYFNYQHDVSLYSSYGYNYTALLKEVNYTNSSTKYEYEGVRRNISYYESVLEFRAKYRRDYTGATAYQQIGYTYTGDYAGNTPAQYPGALPDDFRYSTTSTVISSTASNGLRTTNTFDKDGRVLRAETVAANGERKITENTAFHGLFTQSPTRTTISEYAAQDSEATANRLYTETTYTDWGQVQSQTEPLTGDQFNNPGLKQHYTTSYQYEPAYRFLASVSRYQNETDSAPFTEFYTYTTEGRPATVTNALGEQTVYNYNYYNGTGGISQGTAEKFAQGQRVAKSVTIYGADSSYAYPTEQQQWFNIGTAEQKIVKTTMGYDIGSGRLVRQTDGNNQTTSYEYDGIGRLKKETLPEVTNAKGEKYSQVTDYSYTNMVSPNLDAVNAGTHTLKVDSIKTVTRIGTGNTQRTYANVLYNGLGLALLEERYDDSVGKWVFTQYHYDDLGQPVYMKDALDNETTASYDAWNRQNRSTDPYKNLYVTDFDLKQRKSTSYMLAGDTQEKLNYVETTYDPRGQVLSNRTYQDWPSQSVPILERYTYNISGSVTGYTDPMNHLNDNGVTTSYTYDALNRLTSVQDALNQTTRYGYDGNGQLTNVTIQGKGGTPQTLNTKSYDEVGLLTVKQDGASQKETRSYNALGQLTTSTDRNGSTFGYTYDERGQLKTGTVSGLINNVAQTQKTEQIAGDGTPQNQSIHTYTNGALTASQTLTLDSFNQVRKNYALSGNHSANILNTRDALGRMTQINDAYLGFYTNYQYVKTRLDKVQTNGSAALSSSASDNAQYSYNANGQVKLITYPTLTDGSLLKTEYTHNKALGWVESVQNTKSGGILSRYVYTYDRNGNISAVSETRNAVASTTGTAKTTTYGYDALNRLVSIARPDGGSTVYTYDVRGNRLTLSDSTSSTPTIIDTSYTYDLQNTLTSVTQGRSTSTFTYYADGLRYLKSTGTASTQVNYDFSGQVITEEKLNGGSIVQKSTYVRGDRVLVKKDKTASKDYYYLYNGHGDVVQIVDTTGKPVNSYEYDVWGNITTQTEGIANSFKYAGEVYDAETGLYYLRARYYDPSMGRFLNEDTYEGQVDNPLTQNLYTYVSNNPLIYSDPTGHFTDHGGSSGGNPLDHLSNTSATSQVISARSVDAATQAKILKSLMKEYKYGFYGDDSGGMTRNQFEYLYNLAMAKGLGNYDTAIWAISQLDNYFSYGKDDKTTTIALTIGAMGAGAVSGGSSNWKSSKQFGHSFLTHGAGAKNTRSLIDRARSTKNNQGQWLDNQKAADFITSKGPITEATTFDLPAGMGQVITPEGVIIPATKAIFVPSSTGIKTAYPIP</sequence>
<dbReference type="Gene3D" id="2.180.10.10">
    <property type="entry name" value="RHS repeat-associated core"/>
    <property type="match status" value="2"/>
</dbReference>
<dbReference type="NCBIfam" id="TIGR03696">
    <property type="entry name" value="Rhs_assc_core"/>
    <property type="match status" value="1"/>
</dbReference>
<name>A0ABX1YE96_9BACL</name>
<dbReference type="Proteomes" id="UP000596857">
    <property type="component" value="Unassembled WGS sequence"/>
</dbReference>
<dbReference type="RefSeq" id="WP_171717199.1">
    <property type="nucleotide sequence ID" value="NZ_WHOB01000024.1"/>
</dbReference>
<gene>
    <name evidence="4" type="ORF">GC101_10470</name>
</gene>
<evidence type="ECO:0000313" key="4">
    <source>
        <dbReference type="EMBL" id="NOU79305.1"/>
    </source>
</evidence>
<feature type="domain" description="Teneurin-like YD-shell" evidence="3">
    <location>
        <begin position="1522"/>
        <end position="1640"/>
    </location>
</feature>
<feature type="domain" description="Teneurin-like YD-shell" evidence="3">
    <location>
        <begin position="1088"/>
        <end position="1211"/>
    </location>
</feature>
<protein>
    <submittedName>
        <fullName evidence="4">RHS repeat protein</fullName>
    </submittedName>
</protein>
<dbReference type="PANTHER" id="PTHR32305:SF17">
    <property type="entry name" value="TRNA NUCLEASE WAPA"/>
    <property type="match status" value="1"/>
</dbReference>
<proteinExistence type="predicted"/>
<reference evidence="4 5" key="1">
    <citation type="submission" date="2019-10" db="EMBL/GenBank/DDBJ databases">
        <title>Description of Paenibacillus terricola sp. nov.</title>
        <authorList>
            <person name="Carlier A."/>
            <person name="Qi S."/>
        </authorList>
    </citation>
    <scope>NUCLEOTIDE SEQUENCE [LARGE SCALE GENOMIC DNA]</scope>
    <source>
        <strain evidence="4 5">LMG 31459</strain>
    </source>
</reference>
<evidence type="ECO:0000256" key="2">
    <source>
        <dbReference type="SAM" id="MobiDB-lite"/>
    </source>
</evidence>